<dbReference type="Proteomes" id="UP000551501">
    <property type="component" value="Unassembled WGS sequence"/>
</dbReference>
<evidence type="ECO:0000313" key="1">
    <source>
        <dbReference type="EMBL" id="MBB4137349.1"/>
    </source>
</evidence>
<proteinExistence type="predicted"/>
<name>A0A840F706_9ACTN</name>
<dbReference type="Gene3D" id="2.130.10.30">
    <property type="entry name" value="Regulator of chromosome condensation 1/beta-lactamase-inhibitor protein II"/>
    <property type="match status" value="1"/>
</dbReference>
<evidence type="ECO:0000313" key="2">
    <source>
        <dbReference type="Proteomes" id="UP000551501"/>
    </source>
</evidence>
<dbReference type="Pfam" id="PF13540">
    <property type="entry name" value="RCC1_2"/>
    <property type="match status" value="1"/>
</dbReference>
<comment type="caution">
    <text evidence="1">The sequence shown here is derived from an EMBL/GenBank/DDBJ whole genome shotgun (WGS) entry which is preliminary data.</text>
</comment>
<dbReference type="RefSeq" id="WP_246371830.1">
    <property type="nucleotide sequence ID" value="NZ_BAABHL010000126.1"/>
</dbReference>
<sequence>MTGFVALAAGRRHWVGLRTDGTVAAVGDGRAGECDVGGWTDVVAVAAGNVHTARNTGRSHTVGLRSDGTVVATGWNGDGQCDVTQ</sequence>
<dbReference type="EMBL" id="JACIFP010000001">
    <property type="protein sequence ID" value="MBB4137349.1"/>
    <property type="molecule type" value="Genomic_DNA"/>
</dbReference>
<reference evidence="1 2" key="1">
    <citation type="submission" date="2020-08" db="EMBL/GenBank/DDBJ databases">
        <title>Sequencing the genomes of 1000 actinobacteria strains.</title>
        <authorList>
            <person name="Klenk H.-P."/>
        </authorList>
    </citation>
    <scope>NUCLEOTIDE SEQUENCE [LARGE SCALE GENOMIC DNA]</scope>
    <source>
        <strain evidence="1 2">DSM 45298</strain>
    </source>
</reference>
<organism evidence="1 2">
    <name type="scientific">Gordonia humi</name>
    <dbReference type="NCBI Taxonomy" id="686429"/>
    <lineage>
        <taxon>Bacteria</taxon>
        <taxon>Bacillati</taxon>
        <taxon>Actinomycetota</taxon>
        <taxon>Actinomycetes</taxon>
        <taxon>Mycobacteriales</taxon>
        <taxon>Gordoniaceae</taxon>
        <taxon>Gordonia</taxon>
    </lineage>
</organism>
<dbReference type="SUPFAM" id="SSF50985">
    <property type="entry name" value="RCC1/BLIP-II"/>
    <property type="match status" value="1"/>
</dbReference>
<gene>
    <name evidence="1" type="ORF">BKA16_003901</name>
</gene>
<dbReference type="AlphaFoldDB" id="A0A840F706"/>
<accession>A0A840F706</accession>
<keyword evidence="2" id="KW-1185">Reference proteome</keyword>
<protein>
    <submittedName>
        <fullName evidence="1">Alpha-tubulin suppressor-like RCC1 family protein</fullName>
    </submittedName>
</protein>
<dbReference type="InterPro" id="IPR009091">
    <property type="entry name" value="RCC1/BLIP-II"/>
</dbReference>